<dbReference type="AlphaFoldDB" id="A0AB40AWH9"/>
<accession>A0AB40AWH9</accession>
<dbReference type="Gene3D" id="2.40.70.10">
    <property type="entry name" value="Acid Proteases"/>
    <property type="match status" value="1"/>
</dbReference>
<name>A0AB40AWH9_DIOCR</name>
<organism evidence="1 2">
    <name type="scientific">Dioscorea cayennensis subsp. rotundata</name>
    <name type="common">White Guinea yam</name>
    <name type="synonym">Dioscorea rotundata</name>
    <dbReference type="NCBI Taxonomy" id="55577"/>
    <lineage>
        <taxon>Eukaryota</taxon>
        <taxon>Viridiplantae</taxon>
        <taxon>Streptophyta</taxon>
        <taxon>Embryophyta</taxon>
        <taxon>Tracheophyta</taxon>
        <taxon>Spermatophyta</taxon>
        <taxon>Magnoliopsida</taxon>
        <taxon>Liliopsida</taxon>
        <taxon>Dioscoreales</taxon>
        <taxon>Dioscoreaceae</taxon>
        <taxon>Dioscorea</taxon>
    </lineage>
</organism>
<sequence>MSMFRKVGLNDLKSTRMTLQLADYSIRHPRGIIEDVLIKVDKFVFPVGFVILDVDEDVEVPLIFGRPFLATSKALIDVSNGRMTLKVGDEEVMFSLSNAMKHPSTFDNTCYFLDRIDSLMNVCKKFGTKSLSGSHWITLTLKRPLCLYRY</sequence>
<dbReference type="RefSeq" id="XP_039118938.1">
    <property type="nucleotide sequence ID" value="XM_039263004.1"/>
</dbReference>
<evidence type="ECO:0000313" key="1">
    <source>
        <dbReference type="Proteomes" id="UP001515500"/>
    </source>
</evidence>
<proteinExistence type="predicted"/>
<dbReference type="Proteomes" id="UP001515500">
    <property type="component" value="Chromosome 3"/>
</dbReference>
<keyword evidence="1" id="KW-1185">Reference proteome</keyword>
<protein>
    <submittedName>
        <fullName evidence="2">Uncharacterized protein LOC120255110</fullName>
    </submittedName>
</protein>
<dbReference type="GeneID" id="120255110"/>
<gene>
    <name evidence="2" type="primary">LOC120255110</name>
</gene>
<dbReference type="PANTHER" id="PTHR33067">
    <property type="entry name" value="RNA-DIRECTED DNA POLYMERASE-RELATED"/>
    <property type="match status" value="1"/>
</dbReference>
<dbReference type="PANTHER" id="PTHR33067:SF35">
    <property type="entry name" value="ASPARTIC PEPTIDASE DDI1-TYPE DOMAIN-CONTAINING PROTEIN"/>
    <property type="match status" value="1"/>
</dbReference>
<evidence type="ECO:0000313" key="2">
    <source>
        <dbReference type="RefSeq" id="XP_039118938.1"/>
    </source>
</evidence>
<reference evidence="2" key="1">
    <citation type="submission" date="2025-08" db="UniProtKB">
        <authorList>
            <consortium name="RefSeq"/>
        </authorList>
    </citation>
    <scope>IDENTIFICATION</scope>
</reference>
<dbReference type="InterPro" id="IPR021109">
    <property type="entry name" value="Peptidase_aspartic_dom_sf"/>
</dbReference>